<dbReference type="InterPro" id="IPR003593">
    <property type="entry name" value="AAA+_ATPase"/>
</dbReference>
<evidence type="ECO:0000256" key="3">
    <source>
        <dbReference type="ARBA" id="ARBA00022840"/>
    </source>
</evidence>
<dbReference type="InterPro" id="IPR051782">
    <property type="entry name" value="ABC_Transporter_VariousFunc"/>
</dbReference>
<dbReference type="PROSITE" id="PS50893">
    <property type="entry name" value="ABC_TRANSPORTER_2"/>
    <property type="match status" value="1"/>
</dbReference>
<keyword evidence="1" id="KW-0813">Transport</keyword>
<proteinExistence type="predicted"/>
<dbReference type="Gene3D" id="3.40.50.300">
    <property type="entry name" value="P-loop containing nucleotide triphosphate hydrolases"/>
    <property type="match status" value="1"/>
</dbReference>
<keyword evidence="2" id="KW-0547">Nucleotide-binding</keyword>
<dbReference type="InterPro" id="IPR027417">
    <property type="entry name" value="P-loop_NTPase"/>
</dbReference>
<dbReference type="SMART" id="SM00382">
    <property type="entry name" value="AAA"/>
    <property type="match status" value="1"/>
</dbReference>
<dbReference type="RefSeq" id="WP_282698885.1">
    <property type="nucleotide sequence ID" value="NZ_JABXJJ020000025.1"/>
</dbReference>
<dbReference type="PANTHER" id="PTHR42939">
    <property type="entry name" value="ABC TRANSPORTER ATP-BINDING PROTEIN ALBC-RELATED"/>
    <property type="match status" value="1"/>
</dbReference>
<sequence length="296" mass="30540">MRLHGVGRRYGLRGRWVLRDIDLDVPRHALLRIDGRNGTGKSTLLRLLAGIDAPTAGRITGRPATAYVPERFAAALPFDAAGYLVHCGRIHGLPGPLAHRRAAQWLERFGIGEHARTPLEALSKGTAQKVAVAQALLAEPELLILDEAWTGLDTAARAQLDAEVTARVAAGTTTVFVDHDPARLAGAATAVHRVEGAALVAVTPAAATAPATAPAAVLIDAHRPGGPRTVPPGLPASARTLPARPGDAGLRITVAAADSDAVLRALLAADPAWHIRSVAPAPGPAPGGAPAKEDGR</sequence>
<evidence type="ECO:0000256" key="4">
    <source>
        <dbReference type="SAM" id="MobiDB-lite"/>
    </source>
</evidence>
<gene>
    <name evidence="6" type="ORF">POF50_020845</name>
</gene>
<comment type="caution">
    <text evidence="6">The sequence shown here is derived from an EMBL/GenBank/DDBJ whole genome shotgun (WGS) entry which is preliminary data.</text>
</comment>
<dbReference type="PANTHER" id="PTHR42939:SF1">
    <property type="entry name" value="ABC TRANSPORTER ATP-BINDING PROTEIN ALBC-RELATED"/>
    <property type="match status" value="1"/>
</dbReference>
<reference evidence="6" key="1">
    <citation type="submission" date="2023-05" db="EMBL/GenBank/DDBJ databases">
        <title>Streptantibioticus silvisoli sp. nov., acidotolerant actinomycetes 1 from pine litter.</title>
        <authorList>
            <person name="Swiecimska M."/>
            <person name="Golinska P."/>
            <person name="Sangal V."/>
            <person name="Wachnowicz B."/>
            <person name="Goodfellow M."/>
        </authorList>
    </citation>
    <scope>NUCLEOTIDE SEQUENCE</scope>
    <source>
        <strain evidence="6">SL13</strain>
    </source>
</reference>
<evidence type="ECO:0000313" key="6">
    <source>
        <dbReference type="EMBL" id="MDI5971749.1"/>
    </source>
</evidence>
<keyword evidence="3 6" id="KW-0067">ATP-binding</keyword>
<dbReference type="InterPro" id="IPR003439">
    <property type="entry name" value="ABC_transporter-like_ATP-bd"/>
</dbReference>
<feature type="region of interest" description="Disordered" evidence="4">
    <location>
        <begin position="277"/>
        <end position="296"/>
    </location>
</feature>
<dbReference type="SUPFAM" id="SSF52540">
    <property type="entry name" value="P-loop containing nucleoside triphosphate hydrolases"/>
    <property type="match status" value="1"/>
</dbReference>
<dbReference type="GO" id="GO:0016887">
    <property type="term" value="F:ATP hydrolysis activity"/>
    <property type="evidence" value="ECO:0007669"/>
    <property type="project" value="InterPro"/>
</dbReference>
<dbReference type="Pfam" id="PF00005">
    <property type="entry name" value="ABC_tran"/>
    <property type="match status" value="1"/>
</dbReference>
<evidence type="ECO:0000256" key="2">
    <source>
        <dbReference type="ARBA" id="ARBA00022741"/>
    </source>
</evidence>
<protein>
    <submittedName>
        <fullName evidence="6">ATP-binding cassette domain-containing protein</fullName>
    </submittedName>
</protein>
<feature type="domain" description="ABC transporter" evidence="5">
    <location>
        <begin position="1"/>
        <end position="221"/>
    </location>
</feature>
<dbReference type="EMBL" id="JABXJJ020000025">
    <property type="protein sequence ID" value="MDI5971749.1"/>
    <property type="molecule type" value="Genomic_DNA"/>
</dbReference>
<dbReference type="GO" id="GO:0005524">
    <property type="term" value="F:ATP binding"/>
    <property type="evidence" value="ECO:0007669"/>
    <property type="project" value="UniProtKB-KW"/>
</dbReference>
<evidence type="ECO:0000256" key="1">
    <source>
        <dbReference type="ARBA" id="ARBA00022448"/>
    </source>
</evidence>
<organism evidence="6">
    <name type="scientific">Streptantibioticus silvisoli</name>
    <dbReference type="NCBI Taxonomy" id="2705255"/>
    <lineage>
        <taxon>Bacteria</taxon>
        <taxon>Bacillati</taxon>
        <taxon>Actinomycetota</taxon>
        <taxon>Actinomycetes</taxon>
        <taxon>Kitasatosporales</taxon>
        <taxon>Streptomycetaceae</taxon>
        <taxon>Streptantibioticus</taxon>
    </lineage>
</organism>
<evidence type="ECO:0000259" key="5">
    <source>
        <dbReference type="PROSITE" id="PS50893"/>
    </source>
</evidence>
<accession>A0AA90H726</accession>
<name>A0AA90H726_9ACTN</name>
<dbReference type="AlphaFoldDB" id="A0AA90H726"/>